<organism evidence="6 7">
    <name type="scientific">Cohaesibacter gelatinilyticus</name>
    <dbReference type="NCBI Taxonomy" id="372072"/>
    <lineage>
        <taxon>Bacteria</taxon>
        <taxon>Pseudomonadati</taxon>
        <taxon>Pseudomonadota</taxon>
        <taxon>Alphaproteobacteria</taxon>
        <taxon>Hyphomicrobiales</taxon>
        <taxon>Cohaesibacteraceae</taxon>
    </lineage>
</organism>
<keyword evidence="7" id="KW-1185">Reference proteome</keyword>
<dbReference type="CDD" id="cd08497">
    <property type="entry name" value="MbnE-like"/>
    <property type="match status" value="1"/>
</dbReference>
<gene>
    <name evidence="6" type="ORF">SAMN06265368_3837</name>
</gene>
<evidence type="ECO:0000256" key="2">
    <source>
        <dbReference type="ARBA" id="ARBA00005695"/>
    </source>
</evidence>
<evidence type="ECO:0000256" key="4">
    <source>
        <dbReference type="SAM" id="SignalP"/>
    </source>
</evidence>
<dbReference type="PIRSF" id="PIRSF002741">
    <property type="entry name" value="MppA"/>
    <property type="match status" value="1"/>
</dbReference>
<protein>
    <submittedName>
        <fullName evidence="6">Microcin C transport system substrate-binding protein</fullName>
    </submittedName>
</protein>
<name>A0A285PHK6_9HYPH</name>
<proteinExistence type="inferred from homology"/>
<dbReference type="PANTHER" id="PTHR30290">
    <property type="entry name" value="PERIPLASMIC BINDING COMPONENT OF ABC TRANSPORTER"/>
    <property type="match status" value="1"/>
</dbReference>
<comment type="similarity">
    <text evidence="2">Belongs to the bacterial solute-binding protein 5 family.</text>
</comment>
<dbReference type="GO" id="GO:0015833">
    <property type="term" value="P:peptide transport"/>
    <property type="evidence" value="ECO:0007669"/>
    <property type="project" value="TreeGrafter"/>
</dbReference>
<dbReference type="SUPFAM" id="SSF53850">
    <property type="entry name" value="Periplasmic binding protein-like II"/>
    <property type="match status" value="1"/>
</dbReference>
<dbReference type="RefSeq" id="WP_244580153.1">
    <property type="nucleotide sequence ID" value="NZ_OBEL01000005.1"/>
</dbReference>
<accession>A0A285PHK6</accession>
<dbReference type="EMBL" id="OBEL01000005">
    <property type="protein sequence ID" value="SNZ20727.1"/>
    <property type="molecule type" value="Genomic_DNA"/>
</dbReference>
<evidence type="ECO:0000256" key="1">
    <source>
        <dbReference type="ARBA" id="ARBA00004418"/>
    </source>
</evidence>
<dbReference type="GO" id="GO:0030288">
    <property type="term" value="C:outer membrane-bounded periplasmic space"/>
    <property type="evidence" value="ECO:0007669"/>
    <property type="project" value="TreeGrafter"/>
</dbReference>
<dbReference type="GO" id="GO:1904680">
    <property type="term" value="F:peptide transmembrane transporter activity"/>
    <property type="evidence" value="ECO:0007669"/>
    <property type="project" value="TreeGrafter"/>
</dbReference>
<dbReference type="InterPro" id="IPR030678">
    <property type="entry name" value="Peptide/Ni-bd"/>
</dbReference>
<dbReference type="InterPro" id="IPR039424">
    <property type="entry name" value="SBP_5"/>
</dbReference>
<dbReference type="GO" id="GO:0043190">
    <property type="term" value="C:ATP-binding cassette (ABC) transporter complex"/>
    <property type="evidence" value="ECO:0007669"/>
    <property type="project" value="InterPro"/>
</dbReference>
<keyword evidence="3 4" id="KW-0732">Signal</keyword>
<evidence type="ECO:0000313" key="7">
    <source>
        <dbReference type="Proteomes" id="UP000219439"/>
    </source>
</evidence>
<evidence type="ECO:0000259" key="5">
    <source>
        <dbReference type="Pfam" id="PF00496"/>
    </source>
</evidence>
<dbReference type="Proteomes" id="UP000219439">
    <property type="component" value="Unassembled WGS sequence"/>
</dbReference>
<feature type="chain" id="PRO_5013239035" evidence="4">
    <location>
        <begin position="40"/>
        <end position="660"/>
    </location>
</feature>
<comment type="subcellular location">
    <subcellularLocation>
        <location evidence="1">Periplasm</location>
    </subcellularLocation>
</comment>
<dbReference type="Pfam" id="PF00496">
    <property type="entry name" value="SBP_bac_5"/>
    <property type="match status" value="1"/>
</dbReference>
<feature type="domain" description="Solute-binding protein family 5" evidence="5">
    <location>
        <begin position="131"/>
        <end position="547"/>
    </location>
</feature>
<dbReference type="Gene3D" id="3.10.105.10">
    <property type="entry name" value="Dipeptide-binding Protein, Domain 3"/>
    <property type="match status" value="1"/>
</dbReference>
<dbReference type="Gene3D" id="3.40.190.10">
    <property type="entry name" value="Periplasmic binding protein-like II"/>
    <property type="match status" value="1"/>
</dbReference>
<dbReference type="AlphaFoldDB" id="A0A285PHK6"/>
<evidence type="ECO:0000256" key="3">
    <source>
        <dbReference type="ARBA" id="ARBA00022729"/>
    </source>
</evidence>
<dbReference type="GO" id="GO:0042884">
    <property type="term" value="P:microcin transport"/>
    <property type="evidence" value="ECO:0007669"/>
    <property type="project" value="TreeGrafter"/>
</dbReference>
<reference evidence="6 7" key="1">
    <citation type="submission" date="2017-09" db="EMBL/GenBank/DDBJ databases">
        <authorList>
            <person name="Ehlers B."/>
            <person name="Leendertz F.H."/>
        </authorList>
    </citation>
    <scope>NUCLEOTIDE SEQUENCE [LARGE SCALE GENOMIC DNA]</scope>
    <source>
        <strain evidence="6 7">DSM 18289</strain>
    </source>
</reference>
<dbReference type="PROSITE" id="PS51257">
    <property type="entry name" value="PROKAR_LIPOPROTEIN"/>
    <property type="match status" value="1"/>
</dbReference>
<dbReference type="PANTHER" id="PTHR30290:SF64">
    <property type="entry name" value="ABC TRANSPORTER PERIPLASMIC BINDING PROTEIN"/>
    <property type="match status" value="1"/>
</dbReference>
<sequence>MSLKLRSGNARVQAFGVTNLALLGCLALGLASTSIPAQAVEFDTWLHGTSLMGDVKYPKGFKHFDYVNPDAPKGGIARQAVAGGFDNFNAIIPKGDPAAGLGNIYDTLMASSYDEISTEYGLVAEEMLIGPNYSYVKFRLRPEARWHDGKPITPEDVIWSFEKLTSLSPQQRFYYSHVVGAEITGENEVTFRFDEEGNRELPHIVGQLLILPKHWWTGTDAKGEKRDISRVTLEPPLGSGAYKIGEFSPGKFMILDRVDDYWGKDLAINIGSNNFEQLRYEYFRDNTVMFEAFKSDAYDFRVENTARVWAKSYDFPAIEDGRVIKEEFPDRASGVTIGFFPNMRREKFKDPRVRQALNYLFNFEEMNRTLFFNQYKRAGSYFFGTEFAASGKPDAAELALLEPLKDQVPAIVFEELPDQPKVESREDIRSNLKKALELFKEAGWEPKTEIDKSKMPTGLAGFWHSITSTLGLSSDPTRSVMRNEKGEAFEIEYLVSTPSFERIALRLQASMERVGIKMTIRVVDSAQYVNRLRNRDYDFIYGGFAQSLSLGNEQKGYFGSASADREGSRNFGGIKNPAVDKLVDAIIFADNRKSLVTAARALDRVLQANHYMVPGWTNDMTRTARWNRFGHPKDLPILTVGFPTIWWWDEAKAKSIEAKQ</sequence>
<feature type="signal peptide" evidence="4">
    <location>
        <begin position="1"/>
        <end position="39"/>
    </location>
</feature>
<evidence type="ECO:0000313" key="6">
    <source>
        <dbReference type="EMBL" id="SNZ20727.1"/>
    </source>
</evidence>
<dbReference type="InterPro" id="IPR000914">
    <property type="entry name" value="SBP_5_dom"/>
</dbReference>